<evidence type="ECO:0000256" key="2">
    <source>
        <dbReference type="ARBA" id="ARBA00001946"/>
    </source>
</evidence>
<name>A0A7C4D7L7_STAMA</name>
<dbReference type="GO" id="GO:0012505">
    <property type="term" value="C:endomembrane system"/>
    <property type="evidence" value="ECO:0007669"/>
    <property type="project" value="UniProtKB-SubCell"/>
</dbReference>
<keyword evidence="13 17" id="KW-0472">Membrane</keyword>
<keyword evidence="9 17" id="KW-0812">Transmembrane</keyword>
<evidence type="ECO:0000313" key="19">
    <source>
        <dbReference type="EMBL" id="HGM58874.1"/>
    </source>
</evidence>
<comment type="catalytic activity">
    <reaction evidence="16">
        <text>an archaeal dolichyl phosphooligosaccharide + [protein]-L-asparagine = an archaeal dolichyl phosphate + a glycoprotein with the oligosaccharide chain attached by N-beta-D-glycosyl linkage to a protein L-asparagine.</text>
        <dbReference type="EC" id="2.4.99.21"/>
    </reaction>
</comment>
<dbReference type="Pfam" id="PF21436">
    <property type="entry name" value="STT3-PglB_core"/>
    <property type="match status" value="1"/>
</dbReference>
<evidence type="ECO:0000256" key="12">
    <source>
        <dbReference type="ARBA" id="ARBA00022989"/>
    </source>
</evidence>
<comment type="similarity">
    <text evidence="5">Belongs to the STT3 family.</text>
</comment>
<sequence>MTNYVFKIATKIYDYADKHPLVFKAIYSVLVILAVFTGIFLRALPYYLNGLELLEADCYIEYWQANYVYEKGVLAWYTLTRSNPDTHIFWYPWGRDFITTSYPGLPVFIGVTYHVVRFLGLNLKDWVAITPLVFATFSYITLYLASKELSRNDKFTILAALWIYTLVPATSERSMIGWAEKEGVAMVFIFLSIYFYTKLLRIINDPKTSDRIRFVYAILSGLSIAIIGWFWGGFIYVFGSFVAFWILSPILARKHITFNYIYFNYIVMVSSLFFVQASPAVVASLGFNPFSFRSIGVLMILSYSLPTIYYVLGVEHRVLKLKKPLLTPGRYFVILLIVVIAGLSLYALGYVRISARYAWALGLRAITPAPPIVESVAEHQSPLAVKGVAGVLEDWGIGRYELVFVSPIVLAIAGFLYGFYKGEPPYAFVSLAFLLGFYSYLNATYMATTAASMGILVASLSTGYIFSKILPSRQIVAKWRRGRGGRVSATFNVVALILTTLIIINLAFAGYRLGYNHRYRNYYSLVSGGVGVGLRNDAWYKVFDFLRNNMSSNAVVVAWWDYGYWISVGGGRITVADGSTLNSTQISILGRILTSRNDTELLELLKLLRLPPEETYILTYDVFYFQHLPNSSTYLVHPALYYSGRYLTEEGRALWIYSAGLNDIPKSRWMIRIGGRSVSEYLYLYYVEPQNTLVISPRFEKPESLGFIYRIMFDGILYLNEVNRNKTYYFRWYSGYESSIEETPFKRIGDAYDIKRVITIRETGQGFTGMEFFSVENRLFANHSFIKPYHVIVEPFESNEESFYAVVVFIYKVTIK</sequence>
<evidence type="ECO:0000256" key="8">
    <source>
        <dbReference type="ARBA" id="ARBA00022679"/>
    </source>
</evidence>
<feature type="domain" description="STT3/PglB/AglB core" evidence="18">
    <location>
        <begin position="554"/>
        <end position="596"/>
    </location>
</feature>
<comment type="pathway">
    <text evidence="4">Protein modification; protein glycosylation.</text>
</comment>
<feature type="transmembrane region" description="Helical" evidence="17">
    <location>
        <begin position="425"/>
        <end position="441"/>
    </location>
</feature>
<comment type="cofactor">
    <cofactor evidence="2">
        <name>Mg(2+)</name>
        <dbReference type="ChEBI" id="CHEBI:18420"/>
    </cofactor>
</comment>
<dbReference type="UniPathway" id="UPA00378"/>
<dbReference type="EMBL" id="DTBJ01000034">
    <property type="protein sequence ID" value="HGM58874.1"/>
    <property type="molecule type" value="Genomic_DNA"/>
</dbReference>
<proteinExistence type="inferred from homology"/>
<evidence type="ECO:0000256" key="4">
    <source>
        <dbReference type="ARBA" id="ARBA00004922"/>
    </source>
</evidence>
<organism evidence="19">
    <name type="scientific">Staphylothermus marinus</name>
    <dbReference type="NCBI Taxonomy" id="2280"/>
    <lineage>
        <taxon>Archaea</taxon>
        <taxon>Thermoproteota</taxon>
        <taxon>Thermoprotei</taxon>
        <taxon>Desulfurococcales</taxon>
        <taxon>Desulfurococcaceae</taxon>
        <taxon>Staphylothermus</taxon>
    </lineage>
</organism>
<keyword evidence="14" id="KW-0464">Manganese</keyword>
<dbReference type="GO" id="GO:0046872">
    <property type="term" value="F:metal ion binding"/>
    <property type="evidence" value="ECO:0007669"/>
    <property type="project" value="UniProtKB-KW"/>
</dbReference>
<feature type="transmembrane region" description="Helical" evidence="17">
    <location>
        <begin position="21"/>
        <end position="44"/>
    </location>
</feature>
<evidence type="ECO:0000256" key="17">
    <source>
        <dbReference type="SAM" id="Phobius"/>
    </source>
</evidence>
<evidence type="ECO:0000256" key="3">
    <source>
        <dbReference type="ARBA" id="ARBA00004127"/>
    </source>
</evidence>
<feature type="transmembrane region" description="Helical" evidence="17">
    <location>
        <begin position="155"/>
        <end position="171"/>
    </location>
</feature>
<gene>
    <name evidence="19" type="ORF">ENU14_04740</name>
</gene>
<feature type="transmembrane region" description="Helical" evidence="17">
    <location>
        <begin position="126"/>
        <end position="146"/>
    </location>
</feature>
<evidence type="ECO:0000256" key="6">
    <source>
        <dbReference type="ARBA" id="ARBA00012602"/>
    </source>
</evidence>
<comment type="cofactor">
    <cofactor evidence="1">
        <name>Mn(2+)</name>
        <dbReference type="ChEBI" id="CHEBI:29035"/>
    </cofactor>
</comment>
<keyword evidence="7" id="KW-0328">Glycosyltransferase</keyword>
<evidence type="ECO:0000256" key="15">
    <source>
        <dbReference type="ARBA" id="ARBA00030679"/>
    </source>
</evidence>
<keyword evidence="8" id="KW-0808">Transferase</keyword>
<evidence type="ECO:0000256" key="1">
    <source>
        <dbReference type="ARBA" id="ARBA00001936"/>
    </source>
</evidence>
<evidence type="ECO:0000256" key="10">
    <source>
        <dbReference type="ARBA" id="ARBA00022723"/>
    </source>
</evidence>
<reference evidence="19" key="1">
    <citation type="journal article" date="2020" name="mSystems">
        <title>Genome- and Community-Level Interaction Insights into Carbon Utilization and Element Cycling Functions of Hydrothermarchaeota in Hydrothermal Sediment.</title>
        <authorList>
            <person name="Zhou Z."/>
            <person name="Liu Y."/>
            <person name="Xu W."/>
            <person name="Pan J."/>
            <person name="Luo Z.H."/>
            <person name="Li M."/>
        </authorList>
    </citation>
    <scope>NUCLEOTIDE SEQUENCE [LARGE SCALE GENOMIC DNA]</scope>
    <source>
        <strain evidence="19">SpSt-642</strain>
    </source>
</reference>
<dbReference type="GO" id="GO:0016020">
    <property type="term" value="C:membrane"/>
    <property type="evidence" value="ECO:0007669"/>
    <property type="project" value="InterPro"/>
</dbReference>
<dbReference type="InterPro" id="IPR003674">
    <property type="entry name" value="Oligo_trans_STT3"/>
</dbReference>
<dbReference type="EC" id="2.4.99.21" evidence="6"/>
<evidence type="ECO:0000256" key="7">
    <source>
        <dbReference type="ARBA" id="ARBA00022676"/>
    </source>
</evidence>
<evidence type="ECO:0000256" key="14">
    <source>
        <dbReference type="ARBA" id="ARBA00023211"/>
    </source>
</evidence>
<accession>A0A7C4D7L7</accession>
<dbReference type="PANTHER" id="PTHR13872">
    <property type="entry name" value="DOLICHYL-DIPHOSPHOOLIGOSACCHARIDE--PROTEIN GLYCOSYLTRANSFERASE SUBUNIT"/>
    <property type="match status" value="1"/>
</dbReference>
<feature type="transmembrane region" description="Helical" evidence="17">
    <location>
        <begin position="332"/>
        <end position="353"/>
    </location>
</feature>
<comment type="caution">
    <text evidence="19">The sequence shown here is derived from an EMBL/GenBank/DDBJ whole genome shotgun (WGS) entry which is preliminary data.</text>
</comment>
<evidence type="ECO:0000256" key="16">
    <source>
        <dbReference type="ARBA" id="ARBA00034066"/>
    </source>
</evidence>
<evidence type="ECO:0000256" key="13">
    <source>
        <dbReference type="ARBA" id="ARBA00023136"/>
    </source>
</evidence>
<feature type="transmembrane region" description="Helical" evidence="17">
    <location>
        <begin position="259"/>
        <end position="278"/>
    </location>
</feature>
<dbReference type="GO" id="GO:0004576">
    <property type="term" value="F:oligosaccharyl transferase activity"/>
    <property type="evidence" value="ECO:0007669"/>
    <property type="project" value="InterPro"/>
</dbReference>
<dbReference type="AlphaFoldDB" id="A0A7C4D7L7"/>
<evidence type="ECO:0000259" key="18">
    <source>
        <dbReference type="Pfam" id="PF21436"/>
    </source>
</evidence>
<feature type="transmembrane region" description="Helical" evidence="17">
    <location>
        <begin position="447"/>
        <end position="466"/>
    </location>
</feature>
<dbReference type="InterPro" id="IPR048999">
    <property type="entry name" value="STT3-PglB_core"/>
</dbReference>
<keyword evidence="11" id="KW-0460">Magnesium</keyword>
<feature type="transmembrane region" description="Helical" evidence="17">
    <location>
        <begin position="487"/>
        <end position="511"/>
    </location>
</feature>
<dbReference type="PANTHER" id="PTHR13872:SF1">
    <property type="entry name" value="DOLICHYL-DIPHOSPHOOLIGOSACCHARIDE--PROTEIN GLYCOSYLTRANSFERASE SUBUNIT STT3B"/>
    <property type="match status" value="1"/>
</dbReference>
<dbReference type="Gene3D" id="3.40.50.12610">
    <property type="match status" value="1"/>
</dbReference>
<feature type="transmembrane region" description="Helical" evidence="17">
    <location>
        <begin position="402"/>
        <end position="420"/>
    </location>
</feature>
<feature type="transmembrane region" description="Helical" evidence="17">
    <location>
        <begin position="290"/>
        <end position="312"/>
    </location>
</feature>
<feature type="transmembrane region" description="Helical" evidence="17">
    <location>
        <begin position="183"/>
        <end position="200"/>
    </location>
</feature>
<evidence type="ECO:0000256" key="5">
    <source>
        <dbReference type="ARBA" id="ARBA00010810"/>
    </source>
</evidence>
<evidence type="ECO:0000256" key="11">
    <source>
        <dbReference type="ARBA" id="ARBA00022842"/>
    </source>
</evidence>
<comment type="subcellular location">
    <subcellularLocation>
        <location evidence="3">Endomembrane system</location>
        <topology evidence="3">Multi-pass membrane protein</topology>
    </subcellularLocation>
</comment>
<evidence type="ECO:0000256" key="9">
    <source>
        <dbReference type="ARBA" id="ARBA00022692"/>
    </source>
</evidence>
<keyword evidence="12 17" id="KW-1133">Transmembrane helix</keyword>
<keyword evidence="10" id="KW-0479">Metal-binding</keyword>
<feature type="transmembrane region" description="Helical" evidence="17">
    <location>
        <begin position="235"/>
        <end position="252"/>
    </location>
</feature>
<protein>
    <recommendedName>
        <fullName evidence="6">dolichyl-phosphooligosaccharide-protein glycotransferase</fullName>
        <ecNumber evidence="6">2.4.99.21</ecNumber>
    </recommendedName>
    <alternativeName>
        <fullName evidence="15">Oligosaccharyl transferase</fullName>
    </alternativeName>
</protein>